<dbReference type="RefSeq" id="WP_354617870.1">
    <property type="nucleotide sequence ID" value="NZ_JBEWYP010000003.1"/>
</dbReference>
<gene>
    <name evidence="2" type="ORF">ABXZ32_06550</name>
</gene>
<proteinExistence type="predicted"/>
<organism evidence="2 3">
    <name type="scientific">Sediminicola luteus</name>
    <dbReference type="NCBI Taxonomy" id="319238"/>
    <lineage>
        <taxon>Bacteria</taxon>
        <taxon>Pseudomonadati</taxon>
        <taxon>Bacteroidota</taxon>
        <taxon>Flavobacteriia</taxon>
        <taxon>Flavobacteriales</taxon>
        <taxon>Flavobacteriaceae</taxon>
        <taxon>Sediminicola</taxon>
    </lineage>
</organism>
<dbReference type="SUPFAM" id="SSF75169">
    <property type="entry name" value="DsrEFH-like"/>
    <property type="match status" value="1"/>
</dbReference>
<dbReference type="EMBL" id="JBEWYP010000003">
    <property type="protein sequence ID" value="MET7029045.1"/>
    <property type="molecule type" value="Genomic_DNA"/>
</dbReference>
<name>A0ABV2TVZ2_9FLAO</name>
<feature type="signal peptide" evidence="1">
    <location>
        <begin position="1"/>
        <end position="22"/>
    </location>
</feature>
<evidence type="ECO:0000256" key="1">
    <source>
        <dbReference type="SAM" id="SignalP"/>
    </source>
</evidence>
<protein>
    <submittedName>
        <fullName evidence="2">DsrE family protein</fullName>
    </submittedName>
</protein>
<feature type="chain" id="PRO_5046200107" evidence="1">
    <location>
        <begin position="23"/>
        <end position="181"/>
    </location>
</feature>
<reference evidence="2 3" key="1">
    <citation type="submission" date="2024-07" db="EMBL/GenBank/DDBJ databases">
        <title>The genome sequence of type strain Sediminicola luteus GDMCC 1.2596T.</title>
        <authorList>
            <person name="Liu Y."/>
        </authorList>
    </citation>
    <scope>NUCLEOTIDE SEQUENCE [LARGE SCALE GENOMIC DNA]</scope>
    <source>
        <strain evidence="2 3">GDMCC 1.2596</strain>
    </source>
</reference>
<dbReference type="InterPro" id="IPR003787">
    <property type="entry name" value="Sulphur_relay_DsrE/F-like"/>
</dbReference>
<dbReference type="PANTHER" id="PTHR37691">
    <property type="entry name" value="BLR3518 PROTEIN"/>
    <property type="match status" value="1"/>
</dbReference>
<accession>A0ABV2TVZ2</accession>
<keyword evidence="1" id="KW-0732">Signal</keyword>
<keyword evidence="3" id="KW-1185">Reference proteome</keyword>
<dbReference type="PANTHER" id="PTHR37691:SF1">
    <property type="entry name" value="BLR3518 PROTEIN"/>
    <property type="match status" value="1"/>
</dbReference>
<evidence type="ECO:0000313" key="2">
    <source>
        <dbReference type="EMBL" id="MET7029045.1"/>
    </source>
</evidence>
<dbReference type="InterPro" id="IPR027396">
    <property type="entry name" value="DsrEFH-like"/>
</dbReference>
<sequence>MKRILISTFYLVLFASFYNTFAQTKNAGPIIEEFGKVFRVENPDVKVDIEKEFKVVFDVTGTSEDMGELNLSLETAARFLNMHAQAGVPKEQLKVALVVHSKAGKDLLNNVAYQARYKVDNPNLNLVKALLDADVQVILCGQSAASRGFGRTELIPGVQISLSAMTALIQLNGEGYTILKL</sequence>
<dbReference type="Gene3D" id="3.40.1260.10">
    <property type="entry name" value="DsrEFH-like"/>
    <property type="match status" value="1"/>
</dbReference>
<comment type="caution">
    <text evidence="2">The sequence shown here is derived from an EMBL/GenBank/DDBJ whole genome shotgun (WGS) entry which is preliminary data.</text>
</comment>
<evidence type="ECO:0000313" key="3">
    <source>
        <dbReference type="Proteomes" id="UP001549773"/>
    </source>
</evidence>
<dbReference type="Proteomes" id="UP001549773">
    <property type="component" value="Unassembled WGS sequence"/>
</dbReference>
<dbReference type="Pfam" id="PF02635">
    <property type="entry name" value="DsrE"/>
    <property type="match status" value="1"/>
</dbReference>